<dbReference type="InterPro" id="IPR037473">
    <property type="entry name" value="Lcp-like"/>
</dbReference>
<dbReference type="AlphaFoldDB" id="A0A1A3BSR2"/>
<dbReference type="InterPro" id="IPR018713">
    <property type="entry name" value="MPAB/Lcp_cat_dom"/>
</dbReference>
<dbReference type="Proteomes" id="UP000093795">
    <property type="component" value="Unassembled WGS sequence"/>
</dbReference>
<dbReference type="STRING" id="1790.A5645_20015"/>
<comment type="caution">
    <text evidence="2">The sequence shown here is derived from an EMBL/GenBank/DDBJ whole genome shotgun (WGS) entry which is preliminary data.</text>
</comment>
<dbReference type="Pfam" id="PF09995">
    <property type="entry name" value="MPAB_Lcp_cat"/>
    <property type="match status" value="1"/>
</dbReference>
<gene>
    <name evidence="2" type="ORF">A9X01_28075</name>
</gene>
<evidence type="ECO:0000313" key="2">
    <source>
        <dbReference type="EMBL" id="OBI77944.1"/>
    </source>
</evidence>
<dbReference type="PANTHER" id="PTHR37539:SF1">
    <property type="entry name" value="ER-BOUND OXYGENASE MPAB_MPAB'_RUBBER OXYGENASE CATALYTIC DOMAIN-CONTAINING PROTEIN"/>
    <property type="match status" value="1"/>
</dbReference>
<dbReference type="OrthoDB" id="7614910at2"/>
<evidence type="ECO:0000259" key="1">
    <source>
        <dbReference type="Pfam" id="PF09995"/>
    </source>
</evidence>
<sequence length="439" mass="48943">MVTYYPELAQRVASQRQLQPDLYGDIDFDERPYRLTKQPGDKSSLPAWAADRDQILTDDRVLELMETATMLGDVVADPYAALMSRYSVTELIDMLKTACRHGIDAVPDAPEELVAFIAAMEVRPDWINFDLIEEGARQARAAAALLAHFITRGAFIATFTNTYAALPMGLTGALSGRRAARRVNETASFFAVTTLPGALQRYGPGFEAAAMVRLMHSMVRYNALKKSDKWDVDVYGVPVPQVDQMPAGMIGQYMTSQQVLRQGRDKFNEQERALVEFGRYRCFLLGLPEELLPTTPAETVHVMHARAALLRDGFDSVCRELVDSTMAAYLRPGTSWFDRAAEAVEKSYSKETFVRAFCNGHRETAEAMGVSIGVADRIRIALTGPFIAGRFVAVQRASNIPALRRLVDSYVIRLLKLRLKTYGKPEFTSDSAHYTPIPH</sequence>
<feature type="domain" description="ER-bound oxygenase mpaB/mpaB'/Rubber oxygenase catalytic" evidence="1">
    <location>
        <begin position="165"/>
        <end position="386"/>
    </location>
</feature>
<dbReference type="PANTHER" id="PTHR37539">
    <property type="entry name" value="SECRETED PROTEIN-RELATED"/>
    <property type="match status" value="1"/>
</dbReference>
<dbReference type="GO" id="GO:0016491">
    <property type="term" value="F:oxidoreductase activity"/>
    <property type="evidence" value="ECO:0007669"/>
    <property type="project" value="InterPro"/>
</dbReference>
<proteinExistence type="predicted"/>
<evidence type="ECO:0000313" key="3">
    <source>
        <dbReference type="Proteomes" id="UP000093795"/>
    </source>
</evidence>
<reference evidence="2 3" key="1">
    <citation type="submission" date="2016-06" db="EMBL/GenBank/DDBJ databases">
        <authorList>
            <person name="Kjaerup R.B."/>
            <person name="Dalgaard T.S."/>
            <person name="Juul-Madsen H.R."/>
        </authorList>
    </citation>
    <scope>NUCLEOTIDE SEQUENCE [LARGE SCALE GENOMIC DNA]</scope>
    <source>
        <strain evidence="2 3">1081914.2</strain>
    </source>
</reference>
<name>A0A1A3BSR2_MYCAS</name>
<protein>
    <recommendedName>
        <fullName evidence="1">ER-bound oxygenase mpaB/mpaB'/Rubber oxygenase catalytic domain-containing protein</fullName>
    </recommendedName>
</protein>
<dbReference type="RefSeq" id="WP_065122716.1">
    <property type="nucleotide sequence ID" value="NZ_LZKQ01000252.1"/>
</dbReference>
<organism evidence="2 3">
    <name type="scientific">Mycobacterium asiaticum</name>
    <dbReference type="NCBI Taxonomy" id="1790"/>
    <lineage>
        <taxon>Bacteria</taxon>
        <taxon>Bacillati</taxon>
        <taxon>Actinomycetota</taxon>
        <taxon>Actinomycetes</taxon>
        <taxon>Mycobacteriales</taxon>
        <taxon>Mycobacteriaceae</taxon>
        <taxon>Mycobacterium</taxon>
    </lineage>
</organism>
<dbReference type="EMBL" id="LZKQ01000252">
    <property type="protein sequence ID" value="OBI77944.1"/>
    <property type="molecule type" value="Genomic_DNA"/>
</dbReference>
<accession>A0A1A3BSR2</accession>
<dbReference type="eggNOG" id="ENOG502Z8BV">
    <property type="taxonomic scope" value="Bacteria"/>
</dbReference>